<dbReference type="FunFam" id="1.10.45.10:FF:000001">
    <property type="entry name" value="D-lactate dehydrogenase mitochondrial"/>
    <property type="match status" value="1"/>
</dbReference>
<evidence type="ECO:0000259" key="6">
    <source>
        <dbReference type="PROSITE" id="PS51387"/>
    </source>
</evidence>
<dbReference type="InterPro" id="IPR016169">
    <property type="entry name" value="FAD-bd_PCMH_sub2"/>
</dbReference>
<evidence type="ECO:0000256" key="5">
    <source>
        <dbReference type="ARBA" id="ARBA00023002"/>
    </source>
</evidence>
<dbReference type="Pfam" id="PF02913">
    <property type="entry name" value="FAD-oxidase_C"/>
    <property type="match status" value="1"/>
</dbReference>
<sequence>MNDLIHALQDLLGAHQVLTGDDVRQRAVSWFDHSPNQAGAIIRPASTEEVAQALSLCHEAGISIVPMGGLTGVVDGVRATPNQIGLSLERLTGIEPIDVDSRTLTVEAGVPLQKVHEIAEEHGLHFPVDLGARGSCTIGGMASTNAGGNEVLRYGMMREQILGLEAVLADGRVVSNLRPLMKNNTGYDLKQLFIGSEGTLGIVTRVTLKLRPLHHSLSTAWVAVDEFANLSRLLRQLERQLGGRLSAFEVMWRDHAELMAGDDSPHTLPLEDKAPYYVLIQAANYHESESATFEAALETAFEQNLITDAAVASSQAQQAKMWAIRDDIERLTKKLAPYAAFDISLPIKHMEPYVDTLKSELTAQWPAAKLIVFGHLGDGNLHIFINVGDAMDDSNRHAIESIVYSPLQHVSGSISAEHGIGLEKKAYLALSRSETEIALMWQLKQALDPMGVLNPGVIFD</sequence>
<gene>
    <name evidence="7" type="ORF">GCM10007392_08280</name>
</gene>
<dbReference type="InterPro" id="IPR006094">
    <property type="entry name" value="Oxid_FAD_bind_N"/>
</dbReference>
<organism evidence="7 8">
    <name type="scientific">Saccharospirillum salsuginis</name>
    <dbReference type="NCBI Taxonomy" id="418750"/>
    <lineage>
        <taxon>Bacteria</taxon>
        <taxon>Pseudomonadati</taxon>
        <taxon>Pseudomonadota</taxon>
        <taxon>Gammaproteobacteria</taxon>
        <taxon>Oceanospirillales</taxon>
        <taxon>Saccharospirillaceae</taxon>
        <taxon>Saccharospirillum</taxon>
    </lineage>
</organism>
<comment type="cofactor">
    <cofactor evidence="1">
        <name>FAD</name>
        <dbReference type="ChEBI" id="CHEBI:57692"/>
    </cofactor>
</comment>
<accession>A0A918K239</accession>
<dbReference type="GO" id="GO:0022904">
    <property type="term" value="P:respiratory electron transport chain"/>
    <property type="evidence" value="ECO:0007669"/>
    <property type="project" value="TreeGrafter"/>
</dbReference>
<feature type="domain" description="FAD-binding PCMH-type" evidence="6">
    <location>
        <begin position="34"/>
        <end position="213"/>
    </location>
</feature>
<evidence type="ECO:0000256" key="1">
    <source>
        <dbReference type="ARBA" id="ARBA00001974"/>
    </source>
</evidence>
<dbReference type="SUPFAM" id="SSF55103">
    <property type="entry name" value="FAD-linked oxidases, C-terminal domain"/>
    <property type="match status" value="1"/>
</dbReference>
<keyword evidence="3" id="KW-0285">Flavoprotein</keyword>
<dbReference type="InterPro" id="IPR016167">
    <property type="entry name" value="FAD-bd_PCMH_sub1"/>
</dbReference>
<dbReference type="Gene3D" id="3.30.465.10">
    <property type="match status" value="1"/>
</dbReference>
<dbReference type="Gene3D" id="1.10.45.10">
    <property type="entry name" value="Vanillyl-alcohol Oxidase, Chain A, domain 4"/>
    <property type="match status" value="1"/>
</dbReference>
<evidence type="ECO:0000313" key="8">
    <source>
        <dbReference type="Proteomes" id="UP000626148"/>
    </source>
</evidence>
<dbReference type="PANTHER" id="PTHR43716:SF1">
    <property type="entry name" value="D-2-HYDROXYGLUTARATE DEHYDROGENASE, MITOCHONDRIAL"/>
    <property type="match status" value="1"/>
</dbReference>
<protein>
    <submittedName>
        <fullName evidence="7">Oxidoreductase</fullName>
    </submittedName>
</protein>
<dbReference type="Proteomes" id="UP000626148">
    <property type="component" value="Unassembled WGS sequence"/>
</dbReference>
<evidence type="ECO:0000256" key="3">
    <source>
        <dbReference type="ARBA" id="ARBA00022630"/>
    </source>
</evidence>
<comment type="caution">
    <text evidence="7">The sequence shown here is derived from an EMBL/GenBank/DDBJ whole genome shotgun (WGS) entry which is preliminary data.</text>
</comment>
<dbReference type="InterPro" id="IPR016166">
    <property type="entry name" value="FAD-bd_PCMH"/>
</dbReference>
<evidence type="ECO:0000313" key="7">
    <source>
        <dbReference type="EMBL" id="GGX43870.1"/>
    </source>
</evidence>
<dbReference type="InterPro" id="IPR004113">
    <property type="entry name" value="FAD-bd_oxidored_4_C"/>
</dbReference>
<dbReference type="Gene3D" id="3.30.70.2740">
    <property type="match status" value="1"/>
</dbReference>
<dbReference type="PANTHER" id="PTHR43716">
    <property type="entry name" value="D-2-HYDROXYGLUTARATE DEHYDROGENASE, MITOCHONDRIAL"/>
    <property type="match status" value="1"/>
</dbReference>
<dbReference type="InterPro" id="IPR016164">
    <property type="entry name" value="FAD-linked_Oxase-like_C"/>
</dbReference>
<keyword evidence="5" id="KW-0560">Oxidoreductase</keyword>
<reference evidence="7" key="2">
    <citation type="submission" date="2020-09" db="EMBL/GenBank/DDBJ databases">
        <authorList>
            <person name="Sun Q."/>
            <person name="Kim S."/>
        </authorList>
    </citation>
    <scope>NUCLEOTIDE SEQUENCE</scope>
    <source>
        <strain evidence="7">KCTC 22169</strain>
    </source>
</reference>
<keyword evidence="8" id="KW-1185">Reference proteome</keyword>
<dbReference type="InterPro" id="IPR051264">
    <property type="entry name" value="FAD-oxidored/transferase_4"/>
</dbReference>
<dbReference type="RefSeq" id="WP_189607232.1">
    <property type="nucleotide sequence ID" value="NZ_BMXR01000002.1"/>
</dbReference>
<dbReference type="PROSITE" id="PS51387">
    <property type="entry name" value="FAD_PCMH"/>
    <property type="match status" value="1"/>
</dbReference>
<evidence type="ECO:0000256" key="4">
    <source>
        <dbReference type="ARBA" id="ARBA00022827"/>
    </source>
</evidence>
<comment type="similarity">
    <text evidence="2">Belongs to the FAD-binding oxidoreductase/transferase type 4 family.</text>
</comment>
<dbReference type="GO" id="GO:0071949">
    <property type="term" value="F:FAD binding"/>
    <property type="evidence" value="ECO:0007669"/>
    <property type="project" value="InterPro"/>
</dbReference>
<proteinExistence type="inferred from homology"/>
<reference evidence="7" key="1">
    <citation type="journal article" date="2014" name="Int. J. Syst. Evol. Microbiol.">
        <title>Complete genome sequence of Corynebacterium casei LMG S-19264T (=DSM 44701T), isolated from a smear-ripened cheese.</title>
        <authorList>
            <consortium name="US DOE Joint Genome Institute (JGI-PGF)"/>
            <person name="Walter F."/>
            <person name="Albersmeier A."/>
            <person name="Kalinowski J."/>
            <person name="Ruckert C."/>
        </authorList>
    </citation>
    <scope>NUCLEOTIDE SEQUENCE</scope>
    <source>
        <strain evidence="7">KCTC 22169</strain>
    </source>
</reference>
<name>A0A918K239_9GAMM</name>
<dbReference type="InterPro" id="IPR036318">
    <property type="entry name" value="FAD-bd_PCMH-like_sf"/>
</dbReference>
<dbReference type="Gene3D" id="3.30.43.10">
    <property type="entry name" value="Uridine Diphospho-n-acetylenolpyruvylglucosamine Reductase, domain 2"/>
    <property type="match status" value="1"/>
</dbReference>
<evidence type="ECO:0000256" key="2">
    <source>
        <dbReference type="ARBA" id="ARBA00008000"/>
    </source>
</evidence>
<dbReference type="EMBL" id="BMXR01000002">
    <property type="protein sequence ID" value="GGX43870.1"/>
    <property type="molecule type" value="Genomic_DNA"/>
</dbReference>
<dbReference type="Gene3D" id="3.30.70.2190">
    <property type="match status" value="1"/>
</dbReference>
<dbReference type="Pfam" id="PF01565">
    <property type="entry name" value="FAD_binding_4"/>
    <property type="match status" value="1"/>
</dbReference>
<dbReference type="InterPro" id="IPR016171">
    <property type="entry name" value="Vanillyl_alc_oxidase_C-sub2"/>
</dbReference>
<dbReference type="SUPFAM" id="SSF56176">
    <property type="entry name" value="FAD-binding/transporter-associated domain-like"/>
    <property type="match status" value="1"/>
</dbReference>
<keyword evidence="4" id="KW-0274">FAD</keyword>
<dbReference type="AlphaFoldDB" id="A0A918K239"/>
<dbReference type="GO" id="GO:0016491">
    <property type="term" value="F:oxidoreductase activity"/>
    <property type="evidence" value="ECO:0007669"/>
    <property type="project" value="UniProtKB-KW"/>
</dbReference>